<name>A0AAP1G572_ELIMR</name>
<evidence type="ECO:0000313" key="1">
    <source>
        <dbReference type="EMBL" id="KUY19859.1"/>
    </source>
</evidence>
<comment type="caution">
    <text evidence="1">The sequence shown here is derived from an EMBL/GenBank/DDBJ whole genome shotgun (WGS) entry which is preliminary data.</text>
</comment>
<protein>
    <submittedName>
        <fullName evidence="1">Uncharacterized protein</fullName>
    </submittedName>
</protein>
<evidence type="ECO:0000313" key="2">
    <source>
        <dbReference type="EMBL" id="TYO92905.1"/>
    </source>
</evidence>
<dbReference type="AlphaFoldDB" id="A0AAP1G572"/>
<evidence type="ECO:0000313" key="4">
    <source>
        <dbReference type="Proteomes" id="UP000324513"/>
    </source>
</evidence>
<reference evidence="2 4" key="2">
    <citation type="submission" date="2019-07" db="EMBL/GenBank/DDBJ databases">
        <title>Genomic Encyclopedia of Archaeal and Bacterial Type Strains, Phase II (KMG-II): from individual species to whole genera.</title>
        <authorList>
            <person name="Goeker M."/>
        </authorList>
    </citation>
    <scope>NUCLEOTIDE SEQUENCE [LARGE SCALE GENOMIC DNA]</scope>
    <source>
        <strain evidence="2 4">DSM 14571</strain>
    </source>
</reference>
<sequence>MERRKLQEIINKYYNDIFIPDIVEINSFVMDREYFLDIFQVRYEISIEINRPIKGLEETLNTIRNTCETKIQSTSIEGSNINLIIYTNSSFNEIYGIVNFFN</sequence>
<dbReference type="Proteomes" id="UP000324513">
    <property type="component" value="Unassembled WGS sequence"/>
</dbReference>
<dbReference type="Proteomes" id="UP000064412">
    <property type="component" value="Unassembled WGS sequence"/>
</dbReference>
<keyword evidence="4" id="KW-1185">Reference proteome</keyword>
<evidence type="ECO:0000313" key="3">
    <source>
        <dbReference type="Proteomes" id="UP000064412"/>
    </source>
</evidence>
<dbReference type="RefSeq" id="WP_059343751.1">
    <property type="nucleotide sequence ID" value="NZ_CP140570.1"/>
</dbReference>
<proteinExistence type="predicted"/>
<dbReference type="EMBL" id="VNHK01000003">
    <property type="protein sequence ID" value="TYO92905.1"/>
    <property type="molecule type" value="Genomic_DNA"/>
</dbReference>
<gene>
    <name evidence="1" type="ORF">ATB95_02695</name>
    <name evidence="2" type="ORF">LX74_00966</name>
</gene>
<accession>A0AAP1G572</accession>
<organism evidence="1 3">
    <name type="scientific">Elizabethkingia miricola</name>
    <name type="common">Chryseobacterium miricola</name>
    <dbReference type="NCBI Taxonomy" id="172045"/>
    <lineage>
        <taxon>Bacteria</taxon>
        <taxon>Pseudomonadati</taxon>
        <taxon>Bacteroidota</taxon>
        <taxon>Flavobacteriia</taxon>
        <taxon>Flavobacteriales</taxon>
        <taxon>Weeksellaceae</taxon>
        <taxon>Elizabethkingia</taxon>
    </lineage>
</organism>
<reference evidence="1 3" key="1">
    <citation type="submission" date="2015-11" db="EMBL/GenBank/DDBJ databases">
        <authorList>
            <person name="Nicholson A.C."/>
            <person name="Humrighouse B.W."/>
            <person name="Graziano J."/>
            <person name="Lasker B."/>
            <person name="Whitney A.M."/>
            <person name="Mcquiston J.R."/>
        </authorList>
    </citation>
    <scope>NUCLEOTIDE SEQUENCE [LARGE SCALE GENOMIC DNA]</scope>
    <source>
        <strain evidence="1 3">G4071</strain>
    </source>
</reference>
<dbReference type="EMBL" id="LNOI01000001">
    <property type="protein sequence ID" value="KUY19859.1"/>
    <property type="molecule type" value="Genomic_DNA"/>
</dbReference>